<dbReference type="Pfam" id="PF23712">
    <property type="entry name" value="Mkg_C"/>
    <property type="match status" value="1"/>
</dbReference>
<feature type="domain" description="Poly(A) RNA polymerase mitochondrial-like central palm" evidence="1">
    <location>
        <begin position="87"/>
        <end position="205"/>
    </location>
</feature>
<dbReference type="GO" id="GO:0050265">
    <property type="term" value="F:RNA uridylyltransferase activity"/>
    <property type="evidence" value="ECO:0007669"/>
    <property type="project" value="TreeGrafter"/>
</dbReference>
<dbReference type="CDD" id="cd05402">
    <property type="entry name" value="NT_PAP_TUTase"/>
    <property type="match status" value="1"/>
</dbReference>
<dbReference type="PANTHER" id="PTHR12271:SF138">
    <property type="entry name" value="GH05885P"/>
    <property type="match status" value="1"/>
</dbReference>
<evidence type="ECO:0000259" key="1">
    <source>
        <dbReference type="Pfam" id="PF22600"/>
    </source>
</evidence>
<sequence length="603" mass="68580">MAASASNDSTPPGDGADNPILCVICSEPFQRNTDCLVHELLEHESLPQKGLRQRLNPSGSQLSQSERYELRDALDKSKRGAPLLEVLQFFAADLSKMELCFDYVSSYIEQSMKGLVVVTSFGSLASDLAVKGSDIDLYLEACSVQQPKKLFGQVERFLRRNKSFTNVFHIRRAAVPIIQCRHQPTGIDIDINISNPYGVHNSQFVRDLMSHDKRLRELTLFLKIWAKKLKIIGKGYMSSYCLVTLIIVSLQVLRLVPSIKELQTLCPPVYMSGINVAYNLNQMPTIPSQMTTLKLIKHFFDYYITVDFGKSVLSAFLGSCLDKGFRRDRAMCVQSPFELHRNVAGSMGPSKLHYFRQCLVLAAQGCSNRALISQPAKLYYYLLFGIADKLGSEKTEMATLQKELKVDVSGDGRKKIKLEKALAPTIGLSHLITPTRNELKCLRSGVLGCTKPAGVLTIYYNWLNCYVYVIRDVLTQLFAMKIELKESKSPHYFKWLISSSYDTWTGRSYQRGAGQSFYAHQLQQTIEFKKTRMENIEYAVDMRGYFSLLASKDYKELRMDVEPLPGDFLEPPLTKLFKVFKNMLNEYSFKEKTTAWKYRSESE</sequence>
<reference evidence="4" key="1">
    <citation type="submission" date="2025-08" db="UniProtKB">
        <authorList>
            <consortium name="RefSeq"/>
        </authorList>
    </citation>
    <scope>IDENTIFICATION</scope>
</reference>
<dbReference type="GeneID" id="108005225"/>
<dbReference type="InterPro" id="IPR056628">
    <property type="entry name" value="Mkg_C"/>
</dbReference>
<evidence type="ECO:0000313" key="3">
    <source>
        <dbReference type="Proteomes" id="UP001652628"/>
    </source>
</evidence>
<proteinExistence type="predicted"/>
<dbReference type="Gene3D" id="1.10.1410.10">
    <property type="match status" value="1"/>
</dbReference>
<name>A0AB39YXG5_DROSZ</name>
<organism evidence="3 4">
    <name type="scientific">Drosophila suzukii</name>
    <name type="common">Spotted-wing drosophila fruit fly</name>
    <dbReference type="NCBI Taxonomy" id="28584"/>
    <lineage>
        <taxon>Eukaryota</taxon>
        <taxon>Metazoa</taxon>
        <taxon>Ecdysozoa</taxon>
        <taxon>Arthropoda</taxon>
        <taxon>Hexapoda</taxon>
        <taxon>Insecta</taxon>
        <taxon>Pterygota</taxon>
        <taxon>Neoptera</taxon>
        <taxon>Endopterygota</taxon>
        <taxon>Diptera</taxon>
        <taxon>Brachycera</taxon>
        <taxon>Muscomorpha</taxon>
        <taxon>Ephydroidea</taxon>
        <taxon>Drosophilidae</taxon>
        <taxon>Drosophila</taxon>
        <taxon>Sophophora</taxon>
    </lineage>
</organism>
<dbReference type="Pfam" id="PF22600">
    <property type="entry name" value="MTPAP-like_central"/>
    <property type="match status" value="1"/>
</dbReference>
<protein>
    <recommendedName>
        <fullName evidence="5">Monkey king protein</fullName>
    </recommendedName>
</protein>
<dbReference type="RefSeq" id="XP_016923904.2">
    <property type="nucleotide sequence ID" value="XM_017068415.4"/>
</dbReference>
<evidence type="ECO:0000259" key="2">
    <source>
        <dbReference type="Pfam" id="PF23712"/>
    </source>
</evidence>
<dbReference type="AlphaFoldDB" id="A0AB39YXG5"/>
<dbReference type="InterPro" id="IPR043519">
    <property type="entry name" value="NT_sf"/>
</dbReference>
<evidence type="ECO:0008006" key="5">
    <source>
        <dbReference type="Google" id="ProtNLM"/>
    </source>
</evidence>
<dbReference type="InterPro" id="IPR054708">
    <property type="entry name" value="MTPAP-like_central"/>
</dbReference>
<gene>
    <name evidence="4" type="primary">LOC108005225</name>
</gene>
<dbReference type="SUPFAM" id="SSF81301">
    <property type="entry name" value="Nucleotidyltransferase"/>
    <property type="match status" value="1"/>
</dbReference>
<dbReference type="Gene3D" id="3.30.460.10">
    <property type="entry name" value="Beta Polymerase, domain 2"/>
    <property type="match status" value="1"/>
</dbReference>
<dbReference type="Proteomes" id="UP001652628">
    <property type="component" value="Chromosome X"/>
</dbReference>
<dbReference type="PANTHER" id="PTHR12271">
    <property type="entry name" value="POLY A POLYMERASE CID PAP -RELATED"/>
    <property type="match status" value="1"/>
</dbReference>
<feature type="domain" description="Monkey King protein C-terminal" evidence="2">
    <location>
        <begin position="428"/>
        <end position="596"/>
    </location>
</feature>
<keyword evidence="3" id="KW-1185">Reference proteome</keyword>
<dbReference type="SUPFAM" id="SSF81631">
    <property type="entry name" value="PAP/OAS1 substrate-binding domain"/>
    <property type="match status" value="1"/>
</dbReference>
<dbReference type="GO" id="GO:0031123">
    <property type="term" value="P:RNA 3'-end processing"/>
    <property type="evidence" value="ECO:0007669"/>
    <property type="project" value="TreeGrafter"/>
</dbReference>
<evidence type="ECO:0000313" key="4">
    <source>
        <dbReference type="RefSeq" id="XP_016923904.2"/>
    </source>
</evidence>
<accession>A0AB39YXG5</accession>